<evidence type="ECO:0000256" key="9">
    <source>
        <dbReference type="ARBA" id="ARBA00022777"/>
    </source>
</evidence>
<evidence type="ECO:0000313" key="16">
    <source>
        <dbReference type="EMBL" id="MFC3886698.1"/>
    </source>
</evidence>
<keyword evidence="7 13" id="KW-0791">Threonine biosynthesis</keyword>
<keyword evidence="8 13" id="KW-0547">Nucleotide-binding</keyword>
<evidence type="ECO:0000256" key="12">
    <source>
        <dbReference type="ARBA" id="ARBA00049954"/>
    </source>
</evidence>
<dbReference type="PROSITE" id="PS00627">
    <property type="entry name" value="GHMP_KINASES_ATP"/>
    <property type="match status" value="1"/>
</dbReference>
<evidence type="ECO:0000256" key="1">
    <source>
        <dbReference type="ARBA" id="ARBA00005015"/>
    </source>
</evidence>
<dbReference type="SUPFAM" id="SSF55060">
    <property type="entry name" value="GHMP Kinase, C-terminal domain"/>
    <property type="match status" value="1"/>
</dbReference>
<keyword evidence="5 13" id="KW-0028">Amino-acid biosynthesis</keyword>
<dbReference type="Gene3D" id="3.30.230.10">
    <property type="match status" value="1"/>
</dbReference>
<dbReference type="PANTHER" id="PTHR20861:SF1">
    <property type="entry name" value="HOMOSERINE KINASE"/>
    <property type="match status" value="1"/>
</dbReference>
<evidence type="ECO:0000256" key="2">
    <source>
        <dbReference type="ARBA" id="ARBA00007370"/>
    </source>
</evidence>
<keyword evidence="6 13" id="KW-0808">Transferase</keyword>
<dbReference type="InterPro" id="IPR036554">
    <property type="entry name" value="GHMP_kinase_C_sf"/>
</dbReference>
<dbReference type="InterPro" id="IPR020568">
    <property type="entry name" value="Ribosomal_Su5_D2-typ_SF"/>
</dbReference>
<dbReference type="NCBIfam" id="TIGR00191">
    <property type="entry name" value="thrB"/>
    <property type="match status" value="1"/>
</dbReference>
<evidence type="ECO:0000259" key="15">
    <source>
        <dbReference type="Pfam" id="PF08544"/>
    </source>
</evidence>
<evidence type="ECO:0000256" key="10">
    <source>
        <dbReference type="ARBA" id="ARBA00022840"/>
    </source>
</evidence>
<dbReference type="Proteomes" id="UP001595752">
    <property type="component" value="Unassembled WGS sequence"/>
</dbReference>
<evidence type="ECO:0000256" key="3">
    <source>
        <dbReference type="ARBA" id="ARBA00012078"/>
    </source>
</evidence>
<evidence type="ECO:0000259" key="14">
    <source>
        <dbReference type="Pfam" id="PF00288"/>
    </source>
</evidence>
<dbReference type="RefSeq" id="WP_377919111.1">
    <property type="nucleotide sequence ID" value="NZ_JBHRZT010000073.1"/>
</dbReference>
<dbReference type="EMBL" id="JBHRZT010000073">
    <property type="protein sequence ID" value="MFC3886698.1"/>
    <property type="molecule type" value="Genomic_DNA"/>
</dbReference>
<proteinExistence type="inferred from homology"/>
<feature type="domain" description="GHMP kinase N-terminal" evidence="14">
    <location>
        <begin position="61"/>
        <end position="143"/>
    </location>
</feature>
<comment type="similarity">
    <text evidence="2 13">Belongs to the GHMP kinase family. Homoserine kinase subfamily.</text>
</comment>
<evidence type="ECO:0000256" key="7">
    <source>
        <dbReference type="ARBA" id="ARBA00022697"/>
    </source>
</evidence>
<evidence type="ECO:0000256" key="13">
    <source>
        <dbReference type="HAMAP-Rule" id="MF_00384"/>
    </source>
</evidence>
<dbReference type="Gene3D" id="3.30.70.890">
    <property type="entry name" value="GHMP kinase, C-terminal domain"/>
    <property type="match status" value="1"/>
</dbReference>
<comment type="function">
    <text evidence="12 13">Catalyzes the ATP-dependent phosphorylation of L-homoserine to L-homoserine phosphate.</text>
</comment>
<dbReference type="HAMAP" id="MF_00384">
    <property type="entry name" value="Homoser_kinase"/>
    <property type="match status" value="1"/>
</dbReference>
<keyword evidence="13" id="KW-0963">Cytoplasm</keyword>
<dbReference type="PIRSF" id="PIRSF000676">
    <property type="entry name" value="Homoser_kin"/>
    <property type="match status" value="1"/>
</dbReference>
<comment type="pathway">
    <text evidence="1 13">Amino-acid biosynthesis; L-threonine biosynthesis; L-threonine from L-aspartate: step 4/5.</text>
</comment>
<keyword evidence="9 13" id="KW-0418">Kinase</keyword>
<evidence type="ECO:0000256" key="6">
    <source>
        <dbReference type="ARBA" id="ARBA00022679"/>
    </source>
</evidence>
<comment type="subcellular location">
    <subcellularLocation>
        <location evidence="13">Cytoplasm</location>
    </subcellularLocation>
</comment>
<accession>A0ABV8B8N9</accession>
<dbReference type="PRINTS" id="PR00958">
    <property type="entry name" value="HOMSERKINASE"/>
</dbReference>
<dbReference type="InterPro" id="IPR000870">
    <property type="entry name" value="Homoserine_kinase"/>
</dbReference>
<evidence type="ECO:0000256" key="8">
    <source>
        <dbReference type="ARBA" id="ARBA00022741"/>
    </source>
</evidence>
<dbReference type="EC" id="2.7.1.39" evidence="3 13"/>
<protein>
    <recommendedName>
        <fullName evidence="4 13">Homoserine kinase</fullName>
        <shortName evidence="13">HK</shortName>
        <shortName evidence="13">HSK</shortName>
        <ecNumber evidence="3 13">2.7.1.39</ecNumber>
    </recommendedName>
</protein>
<dbReference type="SUPFAM" id="SSF54211">
    <property type="entry name" value="Ribosomal protein S5 domain 2-like"/>
    <property type="match status" value="1"/>
</dbReference>
<evidence type="ECO:0000256" key="11">
    <source>
        <dbReference type="ARBA" id="ARBA00049375"/>
    </source>
</evidence>
<dbReference type="InterPro" id="IPR006204">
    <property type="entry name" value="GHMP_kinase_N_dom"/>
</dbReference>
<sequence length="307" mass="33349">MIKDQRFIITVPASSANLGPGFDSVGIALSRYLSLKVELAEKWEFIPKTKDVEEIPTNEENLMYQVAAQVAEKYEVPLPPAKVEVESDIPLTRGLGSSASAIVAGIELANELCGLQLTIEEKLRTASLIEGHPDNVGPSLYGGLIIGNHHEKSTQVVHLSDIDLEIVAVIPRYELRTSEARSVLPKELSYRTAVEASAVSNVLVAALMSRNWQLAGEMMERDLFHEPYRASLVPELEVVRLEAKKKGALGTALSGAGPTILCLAQKGTGKDIAGHLQHLLPSCDVSLLHVDQHGVQTTRETVKNHCL</sequence>
<keyword evidence="17" id="KW-1185">Reference proteome</keyword>
<feature type="domain" description="GHMP kinase C-terminal" evidence="15">
    <location>
        <begin position="204"/>
        <end position="273"/>
    </location>
</feature>
<organism evidence="16 17">
    <name type="scientific">Bacillus songklensis</name>
    <dbReference type="NCBI Taxonomy" id="1069116"/>
    <lineage>
        <taxon>Bacteria</taxon>
        <taxon>Bacillati</taxon>
        <taxon>Bacillota</taxon>
        <taxon>Bacilli</taxon>
        <taxon>Bacillales</taxon>
        <taxon>Bacillaceae</taxon>
        <taxon>Bacillus</taxon>
    </lineage>
</organism>
<evidence type="ECO:0000256" key="5">
    <source>
        <dbReference type="ARBA" id="ARBA00022605"/>
    </source>
</evidence>
<name>A0ABV8B8N9_9BACI</name>
<dbReference type="InterPro" id="IPR014721">
    <property type="entry name" value="Ribsml_uS5_D2-typ_fold_subgr"/>
</dbReference>
<dbReference type="GO" id="GO:0004413">
    <property type="term" value="F:homoserine kinase activity"/>
    <property type="evidence" value="ECO:0007669"/>
    <property type="project" value="UniProtKB-EC"/>
</dbReference>
<comment type="catalytic activity">
    <reaction evidence="11 13">
        <text>L-homoserine + ATP = O-phospho-L-homoserine + ADP + H(+)</text>
        <dbReference type="Rhea" id="RHEA:13985"/>
        <dbReference type="ChEBI" id="CHEBI:15378"/>
        <dbReference type="ChEBI" id="CHEBI:30616"/>
        <dbReference type="ChEBI" id="CHEBI:57476"/>
        <dbReference type="ChEBI" id="CHEBI:57590"/>
        <dbReference type="ChEBI" id="CHEBI:456216"/>
        <dbReference type="EC" id="2.7.1.39"/>
    </reaction>
</comment>
<feature type="binding site" evidence="13">
    <location>
        <begin position="90"/>
        <end position="100"/>
    </location>
    <ligand>
        <name>ATP</name>
        <dbReference type="ChEBI" id="CHEBI:30616"/>
    </ligand>
</feature>
<comment type="caution">
    <text evidence="16">The sequence shown here is derived from an EMBL/GenBank/DDBJ whole genome shotgun (WGS) entry which is preliminary data.</text>
</comment>
<dbReference type="InterPro" id="IPR006203">
    <property type="entry name" value="GHMP_knse_ATP-bd_CS"/>
</dbReference>
<evidence type="ECO:0000256" key="4">
    <source>
        <dbReference type="ARBA" id="ARBA00017858"/>
    </source>
</evidence>
<reference evidence="17" key="1">
    <citation type="journal article" date="2019" name="Int. J. Syst. Evol. Microbiol.">
        <title>The Global Catalogue of Microorganisms (GCM) 10K type strain sequencing project: providing services to taxonomists for standard genome sequencing and annotation.</title>
        <authorList>
            <consortium name="The Broad Institute Genomics Platform"/>
            <consortium name="The Broad Institute Genome Sequencing Center for Infectious Disease"/>
            <person name="Wu L."/>
            <person name="Ma J."/>
        </authorList>
    </citation>
    <scope>NUCLEOTIDE SEQUENCE [LARGE SCALE GENOMIC DNA]</scope>
    <source>
        <strain evidence="17">CCUG 61889</strain>
    </source>
</reference>
<dbReference type="InterPro" id="IPR013750">
    <property type="entry name" value="GHMP_kinase_C_dom"/>
</dbReference>
<keyword evidence="10 13" id="KW-0067">ATP-binding</keyword>
<dbReference type="Pfam" id="PF08544">
    <property type="entry name" value="GHMP_kinases_C"/>
    <property type="match status" value="1"/>
</dbReference>
<evidence type="ECO:0000313" key="17">
    <source>
        <dbReference type="Proteomes" id="UP001595752"/>
    </source>
</evidence>
<dbReference type="Pfam" id="PF00288">
    <property type="entry name" value="GHMP_kinases_N"/>
    <property type="match status" value="1"/>
</dbReference>
<dbReference type="PANTHER" id="PTHR20861">
    <property type="entry name" value="HOMOSERINE/4-DIPHOSPHOCYTIDYL-2-C-METHYL-D-ERYTHRITOL KINASE"/>
    <property type="match status" value="1"/>
</dbReference>
<gene>
    <name evidence="13 16" type="primary">thrB</name>
    <name evidence="16" type="ORF">ACFOU2_25630</name>
</gene>